<feature type="transmembrane region" description="Helical" evidence="2">
    <location>
        <begin position="304"/>
        <end position="324"/>
    </location>
</feature>
<feature type="compositionally biased region" description="Pro residues" evidence="1">
    <location>
        <begin position="18"/>
        <end position="32"/>
    </location>
</feature>
<gene>
    <name evidence="4" type="ORF">JD81_00239</name>
</gene>
<dbReference type="EMBL" id="VLLP01000001">
    <property type="protein sequence ID" value="TWJ26776.1"/>
    <property type="molecule type" value="Genomic_DNA"/>
</dbReference>
<evidence type="ECO:0000256" key="2">
    <source>
        <dbReference type="SAM" id="Phobius"/>
    </source>
</evidence>
<evidence type="ECO:0000256" key="3">
    <source>
        <dbReference type="SAM" id="SignalP"/>
    </source>
</evidence>
<organism evidence="4 5">
    <name type="scientific">Micromonospora sagamiensis</name>
    <dbReference type="NCBI Taxonomy" id="47875"/>
    <lineage>
        <taxon>Bacteria</taxon>
        <taxon>Bacillati</taxon>
        <taxon>Actinomycetota</taxon>
        <taxon>Actinomycetes</taxon>
        <taxon>Micromonosporales</taxon>
        <taxon>Micromonosporaceae</taxon>
        <taxon>Micromonospora</taxon>
    </lineage>
</organism>
<keyword evidence="3" id="KW-0732">Signal</keyword>
<dbReference type="AlphaFoldDB" id="A0A562W985"/>
<protein>
    <recommendedName>
        <fullName evidence="6">Peptidase</fullName>
    </recommendedName>
</protein>
<feature type="signal peptide" evidence="3">
    <location>
        <begin position="1"/>
        <end position="18"/>
    </location>
</feature>
<comment type="caution">
    <text evidence="4">The sequence shown here is derived from an EMBL/GenBank/DDBJ whole genome shotgun (WGS) entry which is preliminary data.</text>
</comment>
<reference evidence="4 5" key="1">
    <citation type="submission" date="2019-07" db="EMBL/GenBank/DDBJ databases">
        <title>R&amp;d 2014.</title>
        <authorList>
            <person name="Klenk H.-P."/>
        </authorList>
    </citation>
    <scope>NUCLEOTIDE SEQUENCE [LARGE SCALE GENOMIC DNA]</scope>
    <source>
        <strain evidence="4 5">DSM 43912</strain>
    </source>
</reference>
<evidence type="ECO:0000313" key="4">
    <source>
        <dbReference type="EMBL" id="TWJ26776.1"/>
    </source>
</evidence>
<accession>A0A562W985</accession>
<evidence type="ECO:0000313" key="5">
    <source>
        <dbReference type="Proteomes" id="UP000319728"/>
    </source>
</evidence>
<name>A0A562W985_9ACTN</name>
<feature type="region of interest" description="Disordered" evidence="1">
    <location>
        <begin position="15"/>
        <end position="40"/>
    </location>
</feature>
<keyword evidence="2" id="KW-0812">Transmembrane</keyword>
<proteinExistence type="predicted"/>
<dbReference type="Proteomes" id="UP000319728">
    <property type="component" value="Unassembled WGS sequence"/>
</dbReference>
<sequence length="338" mass="35217">MVALTLALVAVAGTPAAADPPAPSHHPGPRPTPGGVETGAGIRLLDAPVNRREDSRAHRYIVDHVAPGTTIKRRIVVENKAEIRRPVAVYPAAAEVGPDEFVFAPGRTPNELTSWISVERTEVPLDPDEEETLWVTIDVPREASAGERYGVVWAEVSGTGQQMIRNVGRAGIRIYLSVGPGGEPPSAFEVGPLVGGRDADGRATVTAEVRNTGQRALDLTGELALADGPGGLSAGPVRTETVTLGLGGTATVRIPLDGRLPDGPWSATLALASGWTKRTVSGTVTFSGKAVAASAGRDPDRTTAVLAGGLVVSALVLASFLGLVHRRRNRLTPPLRAR</sequence>
<keyword evidence="2" id="KW-1133">Transmembrane helix</keyword>
<keyword evidence="2" id="KW-0472">Membrane</keyword>
<feature type="chain" id="PRO_5043915861" description="Peptidase" evidence="3">
    <location>
        <begin position="19"/>
        <end position="338"/>
    </location>
</feature>
<evidence type="ECO:0000256" key="1">
    <source>
        <dbReference type="SAM" id="MobiDB-lite"/>
    </source>
</evidence>
<evidence type="ECO:0008006" key="6">
    <source>
        <dbReference type="Google" id="ProtNLM"/>
    </source>
</evidence>
<keyword evidence="5" id="KW-1185">Reference proteome</keyword>